<dbReference type="EMBL" id="BMAO01012758">
    <property type="protein sequence ID" value="GFQ83745.1"/>
    <property type="molecule type" value="Genomic_DNA"/>
</dbReference>
<proteinExistence type="predicted"/>
<evidence type="ECO:0000313" key="2">
    <source>
        <dbReference type="EMBL" id="GFQ83745.1"/>
    </source>
</evidence>
<dbReference type="Proteomes" id="UP000887116">
    <property type="component" value="Unassembled WGS sequence"/>
</dbReference>
<evidence type="ECO:0000256" key="1">
    <source>
        <dbReference type="SAM" id="MobiDB-lite"/>
    </source>
</evidence>
<evidence type="ECO:0000313" key="3">
    <source>
        <dbReference type="Proteomes" id="UP000887116"/>
    </source>
</evidence>
<accession>A0A8X6IVC0</accession>
<reference evidence="2" key="1">
    <citation type="submission" date="2020-07" db="EMBL/GenBank/DDBJ databases">
        <title>Multicomponent nature underlies the extraordinary mechanical properties of spider dragline silk.</title>
        <authorList>
            <person name="Kono N."/>
            <person name="Nakamura H."/>
            <person name="Mori M."/>
            <person name="Yoshida Y."/>
            <person name="Ohtoshi R."/>
            <person name="Malay A.D."/>
            <person name="Moran D.A.P."/>
            <person name="Tomita M."/>
            <person name="Numata K."/>
            <person name="Arakawa K."/>
        </authorList>
    </citation>
    <scope>NUCLEOTIDE SEQUENCE</scope>
</reference>
<dbReference type="OrthoDB" id="6776742at2759"/>
<protein>
    <recommendedName>
        <fullName evidence="4">Retrotransposon gag domain-containing protein</fullName>
    </recommendedName>
</protein>
<comment type="caution">
    <text evidence="2">The sequence shown here is derived from an EMBL/GenBank/DDBJ whole genome shotgun (WGS) entry which is preliminary data.</text>
</comment>
<keyword evidence="3" id="KW-1185">Reference proteome</keyword>
<sequence>MITTPQDPPEQCLDSPELKEENPYSVTDAGLLESSNKSVLPARELMKRKQKSFTEFKLNLVREFGTQANPAEMHLQLAKIEKTSKESNIEYFYRMQEMASRINLEDEAEKLYIIKEDRAVEM</sequence>
<evidence type="ECO:0008006" key="4">
    <source>
        <dbReference type="Google" id="ProtNLM"/>
    </source>
</evidence>
<dbReference type="AlphaFoldDB" id="A0A8X6IVC0"/>
<name>A0A8X6IVC0_TRICU</name>
<organism evidence="2 3">
    <name type="scientific">Trichonephila clavata</name>
    <name type="common">Joro spider</name>
    <name type="synonym">Nephila clavata</name>
    <dbReference type="NCBI Taxonomy" id="2740835"/>
    <lineage>
        <taxon>Eukaryota</taxon>
        <taxon>Metazoa</taxon>
        <taxon>Ecdysozoa</taxon>
        <taxon>Arthropoda</taxon>
        <taxon>Chelicerata</taxon>
        <taxon>Arachnida</taxon>
        <taxon>Araneae</taxon>
        <taxon>Araneomorphae</taxon>
        <taxon>Entelegynae</taxon>
        <taxon>Araneoidea</taxon>
        <taxon>Nephilidae</taxon>
        <taxon>Trichonephila</taxon>
    </lineage>
</organism>
<gene>
    <name evidence="2" type="ORF">TNCT_183941</name>
</gene>
<feature type="region of interest" description="Disordered" evidence="1">
    <location>
        <begin position="1"/>
        <end position="30"/>
    </location>
</feature>